<name>X1NNB7_9ZZZZ</name>
<dbReference type="AlphaFoldDB" id="X1NNB7"/>
<dbReference type="NCBIfam" id="TIGR02532">
    <property type="entry name" value="IV_pilin_GFxxxE"/>
    <property type="match status" value="1"/>
</dbReference>
<accession>X1NNB7</accession>
<dbReference type="InterPro" id="IPR012902">
    <property type="entry name" value="N_methyl_site"/>
</dbReference>
<evidence type="ECO:0008006" key="3">
    <source>
        <dbReference type="Google" id="ProtNLM"/>
    </source>
</evidence>
<dbReference type="SUPFAM" id="SSF54523">
    <property type="entry name" value="Pili subunits"/>
    <property type="match status" value="1"/>
</dbReference>
<comment type="caution">
    <text evidence="2">The sequence shown here is derived from an EMBL/GenBank/DDBJ whole genome shotgun (WGS) entry which is preliminary data.</text>
</comment>
<reference evidence="2" key="1">
    <citation type="journal article" date="2014" name="Front. Microbiol.">
        <title>High frequency of phylogenetically diverse reductive dehalogenase-homologous genes in deep subseafloor sedimentary metagenomes.</title>
        <authorList>
            <person name="Kawai M."/>
            <person name="Futagami T."/>
            <person name="Toyoda A."/>
            <person name="Takaki Y."/>
            <person name="Nishi S."/>
            <person name="Hori S."/>
            <person name="Arai W."/>
            <person name="Tsubouchi T."/>
            <person name="Morono Y."/>
            <person name="Uchiyama I."/>
            <person name="Ito T."/>
            <person name="Fujiyama A."/>
            <person name="Inagaki F."/>
            <person name="Takami H."/>
        </authorList>
    </citation>
    <scope>NUCLEOTIDE SEQUENCE</scope>
    <source>
        <strain evidence="2">Expedition CK06-06</strain>
    </source>
</reference>
<evidence type="ECO:0000313" key="2">
    <source>
        <dbReference type="EMBL" id="GAI45487.1"/>
    </source>
</evidence>
<proteinExistence type="predicted"/>
<protein>
    <recommendedName>
        <fullName evidence="3">Type II secretion system protein GspG C-terminal domain-containing protein</fullName>
    </recommendedName>
</protein>
<sequence>MAEMCYIIAVVEEINLFFTLHYHSGMLGFFTKKQGFTLIELERSKSVRRNESFTLIELLVVLAIIGLLISVIVVSFGP</sequence>
<dbReference type="EMBL" id="BARV01026894">
    <property type="protein sequence ID" value="GAI45487.1"/>
    <property type="molecule type" value="Genomic_DNA"/>
</dbReference>
<organism evidence="2">
    <name type="scientific">marine sediment metagenome</name>
    <dbReference type="NCBI Taxonomy" id="412755"/>
    <lineage>
        <taxon>unclassified sequences</taxon>
        <taxon>metagenomes</taxon>
        <taxon>ecological metagenomes</taxon>
    </lineage>
</organism>
<gene>
    <name evidence="2" type="ORF">S06H3_43361</name>
</gene>
<evidence type="ECO:0000256" key="1">
    <source>
        <dbReference type="SAM" id="Phobius"/>
    </source>
</evidence>
<keyword evidence="1" id="KW-0812">Transmembrane</keyword>
<dbReference type="Pfam" id="PF07963">
    <property type="entry name" value="N_methyl"/>
    <property type="match status" value="1"/>
</dbReference>
<feature type="transmembrane region" description="Helical" evidence="1">
    <location>
        <begin position="53"/>
        <end position="76"/>
    </location>
</feature>
<dbReference type="Gene3D" id="3.30.700.10">
    <property type="entry name" value="Glycoprotein, Type 4 Pilin"/>
    <property type="match status" value="1"/>
</dbReference>
<keyword evidence="1" id="KW-1133">Transmembrane helix</keyword>
<keyword evidence="1" id="KW-0472">Membrane</keyword>
<dbReference type="InterPro" id="IPR045584">
    <property type="entry name" value="Pilin-like"/>
</dbReference>
<feature type="non-terminal residue" evidence="2">
    <location>
        <position position="78"/>
    </location>
</feature>